<dbReference type="EMBL" id="QUSZ01006716">
    <property type="protein sequence ID" value="RHY04834.1"/>
    <property type="molecule type" value="Genomic_DNA"/>
</dbReference>
<dbReference type="EMBL" id="QUTC01005611">
    <property type="protein sequence ID" value="RHY56953.1"/>
    <property type="molecule type" value="Genomic_DNA"/>
</dbReference>
<evidence type="ECO:0000313" key="13">
    <source>
        <dbReference type="Proteomes" id="UP000266643"/>
    </source>
</evidence>
<evidence type="ECO:0000313" key="12">
    <source>
        <dbReference type="Proteomes" id="UP000266239"/>
    </source>
</evidence>
<dbReference type="Proteomes" id="UP000265716">
    <property type="component" value="Unassembled WGS sequence"/>
</dbReference>
<dbReference type="Proteomes" id="UP000286510">
    <property type="component" value="Unassembled WGS sequence"/>
</dbReference>
<feature type="compositionally biased region" description="Pro residues" evidence="2">
    <location>
        <begin position="354"/>
        <end position="363"/>
    </location>
</feature>
<name>A0A397AEW4_APHAT</name>
<feature type="region of interest" description="Disordered" evidence="2">
    <location>
        <begin position="205"/>
        <end position="229"/>
    </location>
</feature>
<feature type="region of interest" description="Disordered" evidence="2">
    <location>
        <begin position="1"/>
        <end position="71"/>
    </location>
</feature>
<evidence type="ECO:0000313" key="11">
    <source>
        <dbReference type="Proteomes" id="UP000266196"/>
    </source>
</evidence>
<evidence type="ECO:0000313" key="5">
    <source>
        <dbReference type="EMBL" id="RHY56953.1"/>
    </source>
</evidence>
<feature type="coiled-coil region" evidence="1">
    <location>
        <begin position="410"/>
        <end position="444"/>
    </location>
</feature>
<evidence type="ECO:0000313" key="9">
    <source>
        <dbReference type="Proteomes" id="UP000265427"/>
    </source>
</evidence>
<organism evidence="3 9">
    <name type="scientific">Aphanomyces astaci</name>
    <name type="common">Crayfish plague agent</name>
    <dbReference type="NCBI Taxonomy" id="112090"/>
    <lineage>
        <taxon>Eukaryota</taxon>
        <taxon>Sar</taxon>
        <taxon>Stramenopiles</taxon>
        <taxon>Oomycota</taxon>
        <taxon>Saprolegniomycetes</taxon>
        <taxon>Saprolegniales</taxon>
        <taxon>Verrucalvaceae</taxon>
        <taxon>Aphanomyces</taxon>
    </lineage>
</organism>
<protein>
    <submittedName>
        <fullName evidence="3">Uncharacterized protein</fullName>
    </submittedName>
</protein>
<dbReference type="Proteomes" id="UP000266196">
    <property type="component" value="Unassembled WGS sequence"/>
</dbReference>
<evidence type="ECO:0000313" key="6">
    <source>
        <dbReference type="EMBL" id="RHY58533.1"/>
    </source>
</evidence>
<sequence length="713" mass="79257">MSSEATPLTRASVRRSSSVSPAKGKQSLLRTGSINFGAASASSSVSSITQTSSSPSSAHSTPPDSPVNKPRYMWETATSSFRTVVKQAELAKEASDDNAAKPPMYFTDIHTMAKKEDSHVIAGLLAQLAEKEAVIMEQAAAIDSKDVLIQKFTATCDRLKHDCEALADKAFEWKLQYVALAAANAAAPTETSAAHALTGQAVDDIDVTRASPAPDDGGGEWRPALSRRASRNRSRHLGIPLSSLPVESPEAARTDRWSDAGSATVHFQELLAQKDRTIQEYTVACTKYKQDCDMFCAKAMEWKKKHDVVAKQVLQLQADVFLLQGQRRHSPQAVATFEAPRTPESLSEVYPSPVHRPPSPRSPPLVVNDDVAELKLVHAREVETLKSEVSRLHELSRLHEMDTVALSEVRTQLETYNVTAEAEFEQLEREVAQFKAQILVLGQDNADQLLELTAKHAIHDCARTAQEKQRQWQWNQDRLELNDLREKMAHQQLRLAHTMTLLDESKAVCSDLNAEVKQIKQRHDKLERSHKTLLQQHVRAVATLHERTRHMQKLIQKNLLLKRATGTMAQEHVAASSLKVSRGMEASTAEVQSELGTGQCHDLETAELKSAQSTTAASTRQVEESEKNKLLRRLKGLQDSLLRGKIREQHTQGHMRELRRQLHVLRRNPSVHRNEVGHTDETGTLICEQAALKRQVELYKCAIAVIIKGVATP</sequence>
<evidence type="ECO:0000313" key="8">
    <source>
        <dbReference type="EMBL" id="RHZ33920.1"/>
    </source>
</evidence>
<evidence type="ECO:0000256" key="2">
    <source>
        <dbReference type="SAM" id="MobiDB-lite"/>
    </source>
</evidence>
<feature type="compositionally biased region" description="Low complexity" evidence="2">
    <location>
        <begin position="38"/>
        <end position="62"/>
    </location>
</feature>
<dbReference type="Proteomes" id="UP000266643">
    <property type="component" value="Unassembled WGS sequence"/>
</dbReference>
<accession>A0A397AEW4</accession>
<evidence type="ECO:0000313" key="10">
    <source>
        <dbReference type="Proteomes" id="UP000265716"/>
    </source>
</evidence>
<proteinExistence type="predicted"/>
<reference evidence="9 10" key="1">
    <citation type="submission" date="2018-08" db="EMBL/GenBank/DDBJ databases">
        <title>Aphanomyces genome sequencing and annotation.</title>
        <authorList>
            <person name="Minardi D."/>
            <person name="Oidtmann B."/>
            <person name="Van Der Giezen M."/>
            <person name="Studholme D.J."/>
        </authorList>
    </citation>
    <scope>NUCLEOTIDE SEQUENCE [LARGE SCALE GENOMIC DNA]</scope>
    <source>
        <strain evidence="8 11">197901</strain>
        <strain evidence="6 13">D2</strain>
        <strain evidence="7 14">FDL457</strain>
        <strain evidence="3 9">Kv</strain>
        <strain evidence="5 10">SA</strain>
        <strain evidence="4 12">Yx</strain>
    </source>
</reference>
<feature type="region of interest" description="Disordered" evidence="2">
    <location>
        <begin position="239"/>
        <end position="258"/>
    </location>
</feature>
<comment type="caution">
    <text evidence="3">The sequence shown here is derived from an EMBL/GenBank/DDBJ whole genome shotgun (WGS) entry which is preliminary data.</text>
</comment>
<dbReference type="Proteomes" id="UP000266239">
    <property type="component" value="Unassembled WGS sequence"/>
</dbReference>
<keyword evidence="1" id="KW-0175">Coiled coil</keyword>
<feature type="coiled-coil region" evidence="1">
    <location>
        <begin position="502"/>
        <end position="536"/>
    </location>
</feature>
<feature type="region of interest" description="Disordered" evidence="2">
    <location>
        <begin position="337"/>
        <end position="363"/>
    </location>
</feature>
<dbReference type="AlphaFoldDB" id="A0A397AEW4"/>
<dbReference type="EMBL" id="QUTA01005761">
    <property type="protein sequence ID" value="RHY14225.1"/>
    <property type="molecule type" value="Genomic_DNA"/>
</dbReference>
<dbReference type="VEuPathDB" id="FungiDB:H257_10524"/>
<gene>
    <name evidence="4" type="ORF">DYB25_001564</name>
    <name evidence="7" type="ORF">DYB26_002592</name>
    <name evidence="6" type="ORF">DYB30_005689</name>
    <name evidence="8" type="ORF">DYB31_003648</name>
    <name evidence="3" type="ORF">DYB36_005097</name>
    <name evidence="5" type="ORF">DYB38_008482</name>
</gene>
<evidence type="ECO:0000313" key="3">
    <source>
        <dbReference type="EMBL" id="RHY04834.1"/>
    </source>
</evidence>
<dbReference type="EMBL" id="QUTF01016801">
    <property type="protein sequence ID" value="RHZ05837.1"/>
    <property type="molecule type" value="Genomic_DNA"/>
</dbReference>
<evidence type="ECO:0000313" key="4">
    <source>
        <dbReference type="EMBL" id="RHY14225.1"/>
    </source>
</evidence>
<evidence type="ECO:0000256" key="1">
    <source>
        <dbReference type="SAM" id="Coils"/>
    </source>
</evidence>
<dbReference type="EMBL" id="QUTE01006082">
    <property type="protein sequence ID" value="RHZ33920.1"/>
    <property type="molecule type" value="Genomic_DNA"/>
</dbReference>
<evidence type="ECO:0000313" key="14">
    <source>
        <dbReference type="Proteomes" id="UP000286510"/>
    </source>
</evidence>
<dbReference type="EMBL" id="QUTD01005948">
    <property type="protein sequence ID" value="RHY58533.1"/>
    <property type="molecule type" value="Genomic_DNA"/>
</dbReference>
<dbReference type="Proteomes" id="UP000265427">
    <property type="component" value="Unassembled WGS sequence"/>
</dbReference>
<evidence type="ECO:0000313" key="7">
    <source>
        <dbReference type="EMBL" id="RHZ05837.1"/>
    </source>
</evidence>